<sequence length="75" mass="8716">MTERDWTGPTRPPYSALIRTIGEQTRELYPEADWNDVSRKLERLWGSYVTGLAWGEVSEKIRAAWEDAGPFTERD</sequence>
<evidence type="ECO:0000313" key="2">
    <source>
        <dbReference type="Proteomes" id="UP001321580"/>
    </source>
</evidence>
<name>A0ABT6XKM7_9GAMM</name>
<protein>
    <recommendedName>
        <fullName evidence="3">Transposase</fullName>
    </recommendedName>
</protein>
<organism evidence="1 2">
    <name type="scientific">Lysobacter stagni</name>
    <dbReference type="NCBI Taxonomy" id="3045172"/>
    <lineage>
        <taxon>Bacteria</taxon>
        <taxon>Pseudomonadati</taxon>
        <taxon>Pseudomonadota</taxon>
        <taxon>Gammaproteobacteria</taxon>
        <taxon>Lysobacterales</taxon>
        <taxon>Lysobacteraceae</taxon>
        <taxon>Lysobacter</taxon>
    </lineage>
</organism>
<accession>A0ABT6XKM7</accession>
<evidence type="ECO:0008006" key="3">
    <source>
        <dbReference type="Google" id="ProtNLM"/>
    </source>
</evidence>
<proteinExistence type="predicted"/>
<comment type="caution">
    <text evidence="1">The sequence shown here is derived from an EMBL/GenBank/DDBJ whole genome shotgun (WGS) entry which is preliminary data.</text>
</comment>
<gene>
    <name evidence="1" type="ORF">QLQ15_17585</name>
</gene>
<reference evidence="1 2" key="1">
    <citation type="submission" date="2023-05" db="EMBL/GenBank/DDBJ databases">
        <title>Lysobacter sp. strain LF1 Genome sequencing and assembly.</title>
        <authorList>
            <person name="Jung Y."/>
        </authorList>
    </citation>
    <scope>NUCLEOTIDE SEQUENCE [LARGE SCALE GENOMIC DNA]</scope>
    <source>
        <strain evidence="1 2">LF1</strain>
    </source>
</reference>
<dbReference type="Proteomes" id="UP001321580">
    <property type="component" value="Unassembled WGS sequence"/>
</dbReference>
<evidence type="ECO:0000313" key="1">
    <source>
        <dbReference type="EMBL" id="MDI9240718.1"/>
    </source>
</evidence>
<dbReference type="EMBL" id="JASGBI010000002">
    <property type="protein sequence ID" value="MDI9240718.1"/>
    <property type="molecule type" value="Genomic_DNA"/>
</dbReference>
<dbReference type="RefSeq" id="WP_283214199.1">
    <property type="nucleotide sequence ID" value="NZ_JASGBI010000002.1"/>
</dbReference>
<keyword evidence="2" id="KW-1185">Reference proteome</keyword>